<dbReference type="RefSeq" id="WP_268006408.1">
    <property type="nucleotide sequence ID" value="NZ_BSUT01000001.1"/>
</dbReference>
<accession>A0ABY6ZI55</accession>
<dbReference type="InterPro" id="IPR049453">
    <property type="entry name" value="Memb_transporter_dom"/>
</dbReference>
<feature type="transmembrane region" description="Helical" evidence="6">
    <location>
        <begin position="97"/>
        <end position="115"/>
    </location>
</feature>
<keyword evidence="9" id="KW-1185">Reference proteome</keyword>
<keyword evidence="2 6" id="KW-0812">Transmembrane</keyword>
<evidence type="ECO:0000256" key="4">
    <source>
        <dbReference type="ARBA" id="ARBA00023136"/>
    </source>
</evidence>
<sequence length="512" mass="53938">MDRDESKRGKHMPDNLPFADDRIMPPPPKSSGLQGAFHIKSARYPWQKATSASLSMGLSLLVGWILGHMEWGLLTTMGAFTALYVHNEPYFQRALKLALVAAGLAASFGIGTLSAGSVWSMALALGVVSAVATFLCGAWKVPSPSAYFFILVCAVGTGLPIDPTSAPLRAGLALLGGGIAWFISMSGWLVNAHGPETSAVANAYRALGVFLSTIGNPENDAARHNATLALRSAEDAVMAGELRWRSTEDAHRLFLLIQKANALFLAGIAFSVEKVPISPALAATVRALADTVSNPDRAAFLTVPHPTVSTQPRERLFSVLSEAVDIARTTTTPLGGDIHIVRPSVLTVVNSTFSRHSVVLPATLRIGIAVVVATLIAAGLGNQHPYWVPLTVACVLQGATVPATVQRTVQRAIGTSLGVLLGGGILAVQPRLGMMVVIAMVLQLVVELIIVRNYAIAVVFITPIPLVLAEMGQRGMSPEAIVQARLFDTLLGCTLGLAAALSVRHPSSSVRV</sequence>
<keyword evidence="3 6" id="KW-1133">Transmembrane helix</keyword>
<keyword evidence="4 6" id="KW-0472">Membrane</keyword>
<feature type="transmembrane region" description="Helical" evidence="6">
    <location>
        <begin position="454"/>
        <end position="472"/>
    </location>
</feature>
<feature type="compositionally biased region" description="Basic and acidic residues" evidence="5">
    <location>
        <begin position="1"/>
        <end position="23"/>
    </location>
</feature>
<comment type="subcellular location">
    <subcellularLocation>
        <location evidence="1">Membrane</location>
        <topology evidence="1">Multi-pass membrane protein</topology>
    </subcellularLocation>
</comment>
<gene>
    <name evidence="8" type="ORF">NZD89_03345</name>
</gene>
<feature type="region of interest" description="Disordered" evidence="5">
    <location>
        <begin position="1"/>
        <end position="24"/>
    </location>
</feature>
<dbReference type="Pfam" id="PF13515">
    <property type="entry name" value="FUSC_2"/>
    <property type="match status" value="1"/>
</dbReference>
<dbReference type="EMBL" id="CP104067">
    <property type="protein sequence ID" value="WAH42537.1"/>
    <property type="molecule type" value="Genomic_DNA"/>
</dbReference>
<evidence type="ECO:0000256" key="3">
    <source>
        <dbReference type="ARBA" id="ARBA00022989"/>
    </source>
</evidence>
<feature type="transmembrane region" description="Helical" evidence="6">
    <location>
        <begin position="168"/>
        <end position="190"/>
    </location>
</feature>
<evidence type="ECO:0000256" key="6">
    <source>
        <dbReference type="SAM" id="Phobius"/>
    </source>
</evidence>
<feature type="transmembrane region" description="Helical" evidence="6">
    <location>
        <begin position="121"/>
        <end position="139"/>
    </location>
</feature>
<protein>
    <submittedName>
        <fullName evidence="8">FUSC family protein</fullName>
    </submittedName>
</protein>
<evidence type="ECO:0000313" key="8">
    <source>
        <dbReference type="EMBL" id="WAH42537.1"/>
    </source>
</evidence>
<evidence type="ECO:0000256" key="1">
    <source>
        <dbReference type="ARBA" id="ARBA00004141"/>
    </source>
</evidence>
<dbReference type="Proteomes" id="UP001164761">
    <property type="component" value="Chromosome"/>
</dbReference>
<evidence type="ECO:0000259" key="7">
    <source>
        <dbReference type="Pfam" id="PF13515"/>
    </source>
</evidence>
<organism evidence="8 9">
    <name type="scientific">Alicyclobacillus fastidiosus</name>
    <dbReference type="NCBI Taxonomy" id="392011"/>
    <lineage>
        <taxon>Bacteria</taxon>
        <taxon>Bacillati</taxon>
        <taxon>Bacillota</taxon>
        <taxon>Bacilli</taxon>
        <taxon>Bacillales</taxon>
        <taxon>Alicyclobacillaceae</taxon>
        <taxon>Alicyclobacillus</taxon>
    </lineage>
</organism>
<name>A0ABY6ZI55_9BACL</name>
<evidence type="ECO:0000256" key="5">
    <source>
        <dbReference type="SAM" id="MobiDB-lite"/>
    </source>
</evidence>
<feature type="transmembrane region" description="Helical" evidence="6">
    <location>
        <begin position="358"/>
        <end position="380"/>
    </location>
</feature>
<evidence type="ECO:0000256" key="2">
    <source>
        <dbReference type="ARBA" id="ARBA00022692"/>
    </source>
</evidence>
<reference evidence="8" key="1">
    <citation type="submission" date="2022-08" db="EMBL/GenBank/DDBJ databases">
        <title>Alicyclobacillus fastidiosus DSM 17978, complete genome.</title>
        <authorList>
            <person name="Wang Q."/>
            <person name="Cai R."/>
            <person name="Wang Z."/>
        </authorList>
    </citation>
    <scope>NUCLEOTIDE SEQUENCE</scope>
    <source>
        <strain evidence="8">DSM 17978</strain>
    </source>
</reference>
<feature type="domain" description="Integral membrane bound transporter" evidence="7">
    <location>
        <begin position="373"/>
        <end position="498"/>
    </location>
</feature>
<feature type="transmembrane region" description="Helical" evidence="6">
    <location>
        <begin position="484"/>
        <end position="503"/>
    </location>
</feature>
<feature type="transmembrane region" description="Helical" evidence="6">
    <location>
        <begin position="417"/>
        <end position="442"/>
    </location>
</feature>
<evidence type="ECO:0000313" key="9">
    <source>
        <dbReference type="Proteomes" id="UP001164761"/>
    </source>
</evidence>
<proteinExistence type="predicted"/>
<feature type="transmembrane region" description="Helical" evidence="6">
    <location>
        <begin position="61"/>
        <end position="85"/>
    </location>
</feature>